<reference evidence="2 3" key="1">
    <citation type="submission" date="2015-11" db="EMBL/GenBank/DDBJ databases">
        <title>Sequence of Pedobacter ginsenosidimutans.</title>
        <authorList>
            <person name="Carson E."/>
            <person name="Keyser V."/>
            <person name="Newman J."/>
            <person name="Miller J."/>
        </authorList>
    </citation>
    <scope>NUCLEOTIDE SEQUENCE [LARGE SCALE GENOMIC DNA]</scope>
    <source>
        <strain evidence="2 3">KACC 14530</strain>
    </source>
</reference>
<dbReference type="AlphaFoldDB" id="A0A0T5VLP5"/>
<dbReference type="EMBL" id="LMZQ01000014">
    <property type="protein sequence ID" value="KRT14803.1"/>
    <property type="molecule type" value="Genomic_DNA"/>
</dbReference>
<dbReference type="Proteomes" id="UP000051950">
    <property type="component" value="Unassembled WGS sequence"/>
</dbReference>
<sequence>MRKLFAVFSTIITLFAIKETVYVFTSTEADMVKQKAIMIVIALSITVPLIILTLWLWSPGRKKNSQQN</sequence>
<name>A0A0T5VLP5_9SPHI</name>
<evidence type="ECO:0000313" key="2">
    <source>
        <dbReference type="EMBL" id="KRT14803.1"/>
    </source>
</evidence>
<keyword evidence="1" id="KW-1133">Transmembrane helix</keyword>
<evidence type="ECO:0000256" key="1">
    <source>
        <dbReference type="SAM" id="Phobius"/>
    </source>
</evidence>
<comment type="caution">
    <text evidence="2">The sequence shown here is derived from an EMBL/GenBank/DDBJ whole genome shotgun (WGS) entry which is preliminary data.</text>
</comment>
<dbReference type="RefSeq" id="WP_057933667.1">
    <property type="nucleotide sequence ID" value="NZ_LMZQ01000014.1"/>
</dbReference>
<proteinExistence type="predicted"/>
<gene>
    <name evidence="2" type="ORF">ASU31_18050</name>
</gene>
<dbReference type="OrthoDB" id="773014at2"/>
<organism evidence="2 3">
    <name type="scientific">Pedobacter ginsenosidimutans</name>
    <dbReference type="NCBI Taxonomy" id="687842"/>
    <lineage>
        <taxon>Bacteria</taxon>
        <taxon>Pseudomonadati</taxon>
        <taxon>Bacteroidota</taxon>
        <taxon>Sphingobacteriia</taxon>
        <taxon>Sphingobacteriales</taxon>
        <taxon>Sphingobacteriaceae</taxon>
        <taxon>Pedobacter</taxon>
    </lineage>
</organism>
<keyword evidence="3" id="KW-1185">Reference proteome</keyword>
<accession>A0A0T5VLP5</accession>
<keyword evidence="1" id="KW-0472">Membrane</keyword>
<evidence type="ECO:0000313" key="3">
    <source>
        <dbReference type="Proteomes" id="UP000051950"/>
    </source>
</evidence>
<protein>
    <submittedName>
        <fullName evidence="2">Uncharacterized protein</fullName>
    </submittedName>
</protein>
<keyword evidence="1" id="KW-0812">Transmembrane</keyword>
<feature type="transmembrane region" description="Helical" evidence="1">
    <location>
        <begin position="36"/>
        <end position="57"/>
    </location>
</feature>